<dbReference type="AlphaFoldDB" id="A0A8T9MWL6"/>
<dbReference type="NCBIfam" id="TIGR01488">
    <property type="entry name" value="HAD-SF-IB"/>
    <property type="match status" value="1"/>
</dbReference>
<keyword evidence="2" id="KW-0378">Hydrolase</keyword>
<dbReference type="InterPro" id="IPR023214">
    <property type="entry name" value="HAD_sf"/>
</dbReference>
<dbReference type="GO" id="GO:0006564">
    <property type="term" value="P:L-serine biosynthetic process"/>
    <property type="evidence" value="ECO:0007669"/>
    <property type="project" value="TreeGrafter"/>
</dbReference>
<dbReference type="NCBIfam" id="TIGR01490">
    <property type="entry name" value="HAD-SF-IB-hyp1"/>
    <property type="match status" value="1"/>
</dbReference>
<evidence type="ECO:0000313" key="2">
    <source>
        <dbReference type="EMBL" id="UOP05544.1"/>
    </source>
</evidence>
<dbReference type="EMBL" id="CP091521">
    <property type="protein sequence ID" value="UOP05544.1"/>
    <property type="molecule type" value="Genomic_DNA"/>
</dbReference>
<evidence type="ECO:0000313" key="3">
    <source>
        <dbReference type="Proteomes" id="UP000831534"/>
    </source>
</evidence>
<dbReference type="Gene3D" id="3.40.50.1000">
    <property type="entry name" value="HAD superfamily/HAD-like"/>
    <property type="match status" value="1"/>
</dbReference>
<dbReference type="Proteomes" id="UP000831534">
    <property type="component" value="Chromosome"/>
</dbReference>
<dbReference type="InterPro" id="IPR050582">
    <property type="entry name" value="HAD-like_SerB"/>
</dbReference>
<dbReference type="InterPro" id="IPR006385">
    <property type="entry name" value="HAD_hydro_SerB1"/>
</dbReference>
<name>A0A8T9MWL6_9NEIS</name>
<gene>
    <name evidence="2" type="ORF">LVJ77_05380</name>
</gene>
<proteinExistence type="predicted"/>
<feature type="transmembrane region" description="Helical" evidence="1">
    <location>
        <begin position="36"/>
        <end position="60"/>
    </location>
</feature>
<reference evidence="2" key="2">
    <citation type="submission" date="2024-09" db="EMBL/GenBank/DDBJ databases">
        <authorList>
            <person name="Veyrier F.J."/>
        </authorList>
    </citation>
    <scope>NUCLEOTIDE SEQUENCE</scope>
    <source>
        <strain evidence="2">17694</strain>
    </source>
</reference>
<dbReference type="RefSeq" id="WP_027009938.1">
    <property type="nucleotide sequence ID" value="NZ_CP091521.1"/>
</dbReference>
<dbReference type="InterPro" id="IPR036412">
    <property type="entry name" value="HAD-like_sf"/>
</dbReference>
<evidence type="ECO:0000256" key="1">
    <source>
        <dbReference type="SAM" id="Phobius"/>
    </source>
</evidence>
<protein>
    <submittedName>
        <fullName evidence="2">HAD-IB family hydrolase</fullName>
    </submittedName>
</protein>
<keyword evidence="1" id="KW-1133">Transmembrane helix</keyword>
<keyword evidence="1" id="KW-0472">Membrane</keyword>
<keyword evidence="1" id="KW-0812">Transmembrane</keyword>
<dbReference type="KEGG" id="ckh:LVJ77_05380"/>
<dbReference type="Gene3D" id="1.20.1440.100">
    <property type="entry name" value="SG protein - dephosphorylation function"/>
    <property type="match status" value="1"/>
</dbReference>
<dbReference type="GO" id="GO:0036424">
    <property type="term" value="F:L-phosphoserine phosphatase activity"/>
    <property type="evidence" value="ECO:0007669"/>
    <property type="project" value="TreeGrafter"/>
</dbReference>
<dbReference type="PANTHER" id="PTHR43344:SF14">
    <property type="entry name" value="HAD-IB FAMILY HYDROLASE"/>
    <property type="match status" value="1"/>
</dbReference>
<dbReference type="Pfam" id="PF12710">
    <property type="entry name" value="HAD"/>
    <property type="match status" value="1"/>
</dbReference>
<reference evidence="2" key="1">
    <citation type="journal article" date="2022" name="Res Sq">
        <title>Evolution of multicellular longitudinally dividing oral cavity symbionts (Neisseriaceae).</title>
        <authorList>
            <person name="Nyongesa S."/>
            <person name="Weber P."/>
            <person name="Bernet E."/>
            <person name="Pullido F."/>
            <person name="Nieckarz M."/>
            <person name="Delaby M."/>
            <person name="Nieves C."/>
            <person name="Viehboeck T."/>
            <person name="Krause N."/>
            <person name="Rivera-Millot A."/>
            <person name="Nakamura A."/>
            <person name="Vischer N."/>
            <person name="VanNieuwenhze M."/>
            <person name="Brun Y."/>
            <person name="Cava F."/>
            <person name="Bulgheresi S."/>
            <person name="Veyrier F."/>
        </authorList>
    </citation>
    <scope>NUCLEOTIDE SEQUENCE</scope>
    <source>
        <strain evidence="2">17694</strain>
    </source>
</reference>
<dbReference type="SUPFAM" id="SSF56784">
    <property type="entry name" value="HAD-like"/>
    <property type="match status" value="1"/>
</dbReference>
<sequence length="222" mass="25377">MHHTPVFAFFDFDGTLTRKDTVLPFLRHYTGNDKTFFAKLLPLLPLLAAYLLGLVSNAVAKQALCRRYLRDVCETDVLAAASRFAETVLPALLRPEGMERLHHHRERGDYCVLVSAAPDWYLSAWARQHGFDDLFATRMATQAHGRISGEIDGINCHGSNKVRLLERAYGTDCWDGSYAYSDSRSDLPMLQRAEHAFLWRCGRFRPLCRTLHPRTFADRHPI</sequence>
<dbReference type="GO" id="GO:0000287">
    <property type="term" value="F:magnesium ion binding"/>
    <property type="evidence" value="ECO:0007669"/>
    <property type="project" value="TreeGrafter"/>
</dbReference>
<dbReference type="GO" id="GO:0005737">
    <property type="term" value="C:cytoplasm"/>
    <property type="evidence" value="ECO:0007669"/>
    <property type="project" value="TreeGrafter"/>
</dbReference>
<organism evidence="2 3">
    <name type="scientific">Conchiformibius kuhniae</name>
    <dbReference type="NCBI Taxonomy" id="211502"/>
    <lineage>
        <taxon>Bacteria</taxon>
        <taxon>Pseudomonadati</taxon>
        <taxon>Pseudomonadota</taxon>
        <taxon>Betaproteobacteria</taxon>
        <taxon>Neisseriales</taxon>
        <taxon>Neisseriaceae</taxon>
        <taxon>Conchiformibius</taxon>
    </lineage>
</organism>
<accession>A0A8T9MWL6</accession>
<keyword evidence="3" id="KW-1185">Reference proteome</keyword>
<dbReference type="PANTHER" id="PTHR43344">
    <property type="entry name" value="PHOSPHOSERINE PHOSPHATASE"/>
    <property type="match status" value="1"/>
</dbReference>